<feature type="region of interest" description="Disordered" evidence="1">
    <location>
        <begin position="1"/>
        <end position="33"/>
    </location>
</feature>
<dbReference type="Proteomes" id="UP000095283">
    <property type="component" value="Unplaced"/>
</dbReference>
<evidence type="ECO:0000256" key="1">
    <source>
        <dbReference type="SAM" id="MobiDB-lite"/>
    </source>
</evidence>
<feature type="transmembrane region" description="Helical" evidence="2">
    <location>
        <begin position="93"/>
        <end position="115"/>
    </location>
</feature>
<name>A0A1I7X1T4_HETBA</name>
<dbReference type="AlphaFoldDB" id="A0A1I7X1T4"/>
<evidence type="ECO:0000313" key="3">
    <source>
        <dbReference type="Proteomes" id="UP000095283"/>
    </source>
</evidence>
<protein>
    <submittedName>
        <fullName evidence="4">PKcGMP_CC domain-containing protein</fullName>
    </submittedName>
</protein>
<keyword evidence="2" id="KW-1133">Transmembrane helix</keyword>
<keyword evidence="3" id="KW-1185">Reference proteome</keyword>
<sequence length="119" mass="13653">MLTSRFERQSGQAGGSPRPDSGHWSATHSDDGSADLDEELCLERQCRQLKALADNLNRVVTERNKEIEKLEKRLSETTPLFVSPLLMLRLPFLGFQSINIFTRVFHITAFFLVVLDYQR</sequence>
<reference evidence="4" key="1">
    <citation type="submission" date="2016-11" db="UniProtKB">
        <authorList>
            <consortium name="WormBaseParasite"/>
        </authorList>
    </citation>
    <scope>IDENTIFICATION</scope>
</reference>
<accession>A0A1I7X1T4</accession>
<proteinExistence type="predicted"/>
<evidence type="ECO:0000256" key="2">
    <source>
        <dbReference type="SAM" id="Phobius"/>
    </source>
</evidence>
<keyword evidence="2" id="KW-0812">Transmembrane</keyword>
<keyword evidence="2" id="KW-0472">Membrane</keyword>
<organism evidence="3 4">
    <name type="scientific">Heterorhabditis bacteriophora</name>
    <name type="common">Entomopathogenic nematode worm</name>
    <dbReference type="NCBI Taxonomy" id="37862"/>
    <lineage>
        <taxon>Eukaryota</taxon>
        <taxon>Metazoa</taxon>
        <taxon>Ecdysozoa</taxon>
        <taxon>Nematoda</taxon>
        <taxon>Chromadorea</taxon>
        <taxon>Rhabditida</taxon>
        <taxon>Rhabditina</taxon>
        <taxon>Rhabditomorpha</taxon>
        <taxon>Strongyloidea</taxon>
        <taxon>Heterorhabditidae</taxon>
        <taxon>Heterorhabditis</taxon>
    </lineage>
</organism>
<dbReference type="WBParaSite" id="Hba_11408">
    <property type="protein sequence ID" value="Hba_11408"/>
    <property type="gene ID" value="Hba_11408"/>
</dbReference>
<evidence type="ECO:0000313" key="4">
    <source>
        <dbReference type="WBParaSite" id="Hba_11408"/>
    </source>
</evidence>